<dbReference type="OrthoDB" id="796912at2"/>
<evidence type="ECO:0000313" key="2">
    <source>
        <dbReference type="Proteomes" id="UP000184440"/>
    </source>
</evidence>
<accession>A0A1M7RJ72</accession>
<gene>
    <name evidence="1" type="ORF">SAMN05443668_114148</name>
</gene>
<proteinExistence type="predicted"/>
<protein>
    <submittedName>
        <fullName evidence="1">Uncharacterized protein</fullName>
    </submittedName>
</protein>
<keyword evidence="2" id="KW-1185">Reference proteome</keyword>
<dbReference type="RefSeq" id="WP_073263178.1">
    <property type="nucleotide sequence ID" value="NZ_FRCS01000014.1"/>
</dbReference>
<name>A0A1M7RJ72_9ACTN</name>
<sequence>MIDWCELQDAEGAPATWIPDLLDRIERQPTAELWQELRHGLGVIECETWCRVSFAAIPRIAAIAEQSRGDDREEALDLAADIARSLVFYRDADDLVRSARDAYATLHRLAAESLADRTGIAFVQRLQAALAFAGHTLWATVGMDYSDEHYGLDCPHCARQIFVVIGRYGCYSAIRH</sequence>
<reference evidence="1 2" key="1">
    <citation type="submission" date="2016-11" db="EMBL/GenBank/DDBJ databases">
        <authorList>
            <person name="Jaros S."/>
            <person name="Januszkiewicz K."/>
            <person name="Wedrychowicz H."/>
        </authorList>
    </citation>
    <scope>NUCLEOTIDE SEQUENCE [LARGE SCALE GENOMIC DNA]</scope>
    <source>
        <strain evidence="1 2">DSM 46144</strain>
    </source>
</reference>
<dbReference type="EMBL" id="FRCS01000014">
    <property type="protein sequence ID" value="SHN46314.1"/>
    <property type="molecule type" value="Genomic_DNA"/>
</dbReference>
<dbReference type="Proteomes" id="UP000184440">
    <property type="component" value="Unassembled WGS sequence"/>
</dbReference>
<dbReference type="AlphaFoldDB" id="A0A1M7RJ72"/>
<organism evidence="1 2">
    <name type="scientific">Cryptosporangium aurantiacum</name>
    <dbReference type="NCBI Taxonomy" id="134849"/>
    <lineage>
        <taxon>Bacteria</taxon>
        <taxon>Bacillati</taxon>
        <taxon>Actinomycetota</taxon>
        <taxon>Actinomycetes</taxon>
        <taxon>Cryptosporangiales</taxon>
        <taxon>Cryptosporangiaceae</taxon>
        <taxon>Cryptosporangium</taxon>
    </lineage>
</organism>
<evidence type="ECO:0000313" key="1">
    <source>
        <dbReference type="EMBL" id="SHN46314.1"/>
    </source>
</evidence>
<dbReference type="STRING" id="134849.SAMN05443668_114148"/>